<proteinExistence type="predicted"/>
<feature type="compositionally biased region" description="Polar residues" evidence="1">
    <location>
        <begin position="176"/>
        <end position="200"/>
    </location>
</feature>
<gene>
    <name evidence="2" type="ORF">DILT_LOCUS7489</name>
</gene>
<dbReference type="EMBL" id="UYRU01051968">
    <property type="protein sequence ID" value="VDN11658.1"/>
    <property type="molecule type" value="Genomic_DNA"/>
</dbReference>
<name>A0A3P7LNW8_DIBLA</name>
<organism evidence="2 3">
    <name type="scientific">Dibothriocephalus latus</name>
    <name type="common">Fish tapeworm</name>
    <name type="synonym">Diphyllobothrium latum</name>
    <dbReference type="NCBI Taxonomy" id="60516"/>
    <lineage>
        <taxon>Eukaryota</taxon>
        <taxon>Metazoa</taxon>
        <taxon>Spiralia</taxon>
        <taxon>Lophotrochozoa</taxon>
        <taxon>Platyhelminthes</taxon>
        <taxon>Cestoda</taxon>
        <taxon>Eucestoda</taxon>
        <taxon>Diphyllobothriidea</taxon>
        <taxon>Diphyllobothriidae</taxon>
        <taxon>Dibothriocephalus</taxon>
    </lineage>
</organism>
<dbReference type="OrthoDB" id="10499539at2759"/>
<accession>A0A3P7LNW8</accession>
<evidence type="ECO:0000313" key="2">
    <source>
        <dbReference type="EMBL" id="VDN11658.1"/>
    </source>
</evidence>
<feature type="region of interest" description="Disordered" evidence="1">
    <location>
        <begin position="80"/>
        <end position="109"/>
    </location>
</feature>
<feature type="compositionally biased region" description="Low complexity" evidence="1">
    <location>
        <begin position="151"/>
        <end position="163"/>
    </location>
</feature>
<reference evidence="2 3" key="1">
    <citation type="submission" date="2018-11" db="EMBL/GenBank/DDBJ databases">
        <authorList>
            <consortium name="Pathogen Informatics"/>
        </authorList>
    </citation>
    <scope>NUCLEOTIDE SEQUENCE [LARGE SCALE GENOMIC DNA]</scope>
</reference>
<dbReference type="AlphaFoldDB" id="A0A3P7LNW8"/>
<dbReference type="Proteomes" id="UP000281553">
    <property type="component" value="Unassembled WGS sequence"/>
</dbReference>
<keyword evidence="3" id="KW-1185">Reference proteome</keyword>
<evidence type="ECO:0000313" key="3">
    <source>
        <dbReference type="Proteomes" id="UP000281553"/>
    </source>
</evidence>
<feature type="region of interest" description="Disordered" evidence="1">
    <location>
        <begin position="151"/>
        <end position="200"/>
    </location>
</feature>
<protein>
    <submittedName>
        <fullName evidence="2">Uncharacterized protein</fullName>
    </submittedName>
</protein>
<evidence type="ECO:0000256" key="1">
    <source>
        <dbReference type="SAM" id="MobiDB-lite"/>
    </source>
</evidence>
<sequence>MKTIGRGRVKNTLTSQKNWDLNVERLAQTMRQADPIAVEYTQSLARSFDYSRFPPKPNETSQEPLYSRSQRQLYRDFEGGYGSQTATLSSEERGEHMSPSRGGRGDTPALNIVNGLGGKVLRAGPTGVGDGIAVVTASVPKILVRSPASAVSGSSNSVISSPGTGFVPHETGKYQPRTTDYSPSAYTQSKVLSSSIRRKV</sequence>